<protein>
    <submittedName>
        <fullName evidence="4">RimJ/RimL family protein N-acetyltransferase</fullName>
    </submittedName>
</protein>
<dbReference type="CDD" id="cd04301">
    <property type="entry name" value="NAT_SF"/>
    <property type="match status" value="1"/>
</dbReference>
<dbReference type="PANTHER" id="PTHR43877">
    <property type="entry name" value="AMINOALKYLPHOSPHONATE N-ACETYLTRANSFERASE-RELATED-RELATED"/>
    <property type="match status" value="1"/>
</dbReference>
<evidence type="ECO:0000313" key="5">
    <source>
        <dbReference type="Proteomes" id="UP000781958"/>
    </source>
</evidence>
<accession>A0ABS4SE47</accession>
<evidence type="ECO:0000256" key="1">
    <source>
        <dbReference type="ARBA" id="ARBA00022679"/>
    </source>
</evidence>
<dbReference type="Proteomes" id="UP000781958">
    <property type="component" value="Unassembled WGS sequence"/>
</dbReference>
<dbReference type="SUPFAM" id="SSF55729">
    <property type="entry name" value="Acyl-CoA N-acyltransferases (Nat)"/>
    <property type="match status" value="1"/>
</dbReference>
<evidence type="ECO:0000256" key="2">
    <source>
        <dbReference type="ARBA" id="ARBA00023315"/>
    </source>
</evidence>
<dbReference type="InterPro" id="IPR050832">
    <property type="entry name" value="Bact_Acetyltransf"/>
</dbReference>
<dbReference type="PROSITE" id="PS51186">
    <property type="entry name" value="GNAT"/>
    <property type="match status" value="1"/>
</dbReference>
<feature type="domain" description="N-acetyltransferase" evidence="3">
    <location>
        <begin position="12"/>
        <end position="160"/>
    </location>
</feature>
<dbReference type="EMBL" id="JAGINP010000001">
    <property type="protein sequence ID" value="MBP2290853.1"/>
    <property type="molecule type" value="Genomic_DNA"/>
</dbReference>
<keyword evidence="2" id="KW-0012">Acyltransferase</keyword>
<dbReference type="InterPro" id="IPR000182">
    <property type="entry name" value="GNAT_dom"/>
</dbReference>
<dbReference type="InterPro" id="IPR016181">
    <property type="entry name" value="Acyl_CoA_acyltransferase"/>
</dbReference>
<dbReference type="RefSeq" id="WP_209763464.1">
    <property type="nucleotide sequence ID" value="NZ_JAGINP010000001.1"/>
</dbReference>
<organism evidence="4 5">
    <name type="scientific">Azospirillum rugosum</name>
    <dbReference type="NCBI Taxonomy" id="416170"/>
    <lineage>
        <taxon>Bacteria</taxon>
        <taxon>Pseudomonadati</taxon>
        <taxon>Pseudomonadota</taxon>
        <taxon>Alphaproteobacteria</taxon>
        <taxon>Rhodospirillales</taxon>
        <taxon>Azospirillaceae</taxon>
        <taxon>Azospirillum</taxon>
    </lineage>
</organism>
<evidence type="ECO:0000259" key="3">
    <source>
        <dbReference type="PROSITE" id="PS51186"/>
    </source>
</evidence>
<evidence type="ECO:0000313" key="4">
    <source>
        <dbReference type="EMBL" id="MBP2290853.1"/>
    </source>
</evidence>
<gene>
    <name evidence="4" type="ORF">J2851_000590</name>
</gene>
<proteinExistence type="predicted"/>
<keyword evidence="1" id="KW-0808">Transferase</keyword>
<comment type="caution">
    <text evidence="4">The sequence shown here is derived from an EMBL/GenBank/DDBJ whole genome shotgun (WGS) entry which is preliminary data.</text>
</comment>
<keyword evidence="5" id="KW-1185">Reference proteome</keyword>
<dbReference type="Gene3D" id="3.40.630.30">
    <property type="match status" value="1"/>
</dbReference>
<reference evidence="4 5" key="1">
    <citation type="submission" date="2021-03" db="EMBL/GenBank/DDBJ databases">
        <title>Genomic Encyclopedia of Type Strains, Phase III (KMG-III): the genomes of soil and plant-associated and newly described type strains.</title>
        <authorList>
            <person name="Whitman W."/>
        </authorList>
    </citation>
    <scope>NUCLEOTIDE SEQUENCE [LARGE SCALE GENOMIC DNA]</scope>
    <source>
        <strain evidence="4 5">IMMIB AFH-6</strain>
    </source>
</reference>
<name>A0ABS4SE47_9PROT</name>
<sequence length="170" mass="19194">MFTHRALADADIPQICGFPRDRLELYYLFPRASWPLTPEQIRESLDIRRDPTVILQGDAVVGYANFATFEEGRSASLGNVSVAPSARGTGVAKHILQVMMDRAFARHGLPELVLRCFNTNTPALVLYGKLGFVPVALEERTTPWGERIALFTLRMERDVWERRHREAVAA</sequence>
<dbReference type="PANTHER" id="PTHR43877:SF2">
    <property type="entry name" value="AMINOALKYLPHOSPHONATE N-ACETYLTRANSFERASE-RELATED"/>
    <property type="match status" value="1"/>
</dbReference>
<dbReference type="Pfam" id="PF00583">
    <property type="entry name" value="Acetyltransf_1"/>
    <property type="match status" value="1"/>
</dbReference>